<dbReference type="PANTHER" id="PTHR17985">
    <property type="entry name" value="SER/THR-RICH PROTEIN T10 IN DGCR REGION"/>
    <property type="match status" value="1"/>
</dbReference>
<dbReference type="EMBL" id="MU006089">
    <property type="protein sequence ID" value="KAF2843175.1"/>
    <property type="molecule type" value="Genomic_DNA"/>
</dbReference>
<proteinExistence type="predicted"/>
<dbReference type="GO" id="GO:0007030">
    <property type="term" value="P:Golgi organization"/>
    <property type="evidence" value="ECO:0007669"/>
    <property type="project" value="TreeGrafter"/>
</dbReference>
<name>A0A9P4SIJ5_9PEZI</name>
<dbReference type="InterPro" id="IPR008551">
    <property type="entry name" value="TANGO2"/>
</dbReference>
<evidence type="ECO:0000313" key="2">
    <source>
        <dbReference type="Proteomes" id="UP000799429"/>
    </source>
</evidence>
<comment type="caution">
    <text evidence="1">The sequence shown here is derived from an EMBL/GenBank/DDBJ whole genome shotgun (WGS) entry which is preliminary data.</text>
</comment>
<keyword evidence="2" id="KW-1185">Reference proteome</keyword>
<reference evidence="1" key="1">
    <citation type="journal article" date="2020" name="Stud. Mycol.">
        <title>101 Dothideomycetes genomes: a test case for predicting lifestyles and emergence of pathogens.</title>
        <authorList>
            <person name="Haridas S."/>
            <person name="Albert R."/>
            <person name="Binder M."/>
            <person name="Bloem J."/>
            <person name="Labutti K."/>
            <person name="Salamov A."/>
            <person name="Andreopoulos B."/>
            <person name="Baker S."/>
            <person name="Barry K."/>
            <person name="Bills G."/>
            <person name="Bluhm B."/>
            <person name="Cannon C."/>
            <person name="Castanera R."/>
            <person name="Culley D."/>
            <person name="Daum C."/>
            <person name="Ezra D."/>
            <person name="Gonzalez J."/>
            <person name="Henrissat B."/>
            <person name="Kuo A."/>
            <person name="Liang C."/>
            <person name="Lipzen A."/>
            <person name="Lutzoni F."/>
            <person name="Magnuson J."/>
            <person name="Mondo S."/>
            <person name="Nolan M."/>
            <person name="Ohm R."/>
            <person name="Pangilinan J."/>
            <person name="Park H.-J."/>
            <person name="Ramirez L."/>
            <person name="Alfaro M."/>
            <person name="Sun H."/>
            <person name="Tritt A."/>
            <person name="Yoshinaga Y."/>
            <person name="Zwiers L.-H."/>
            <person name="Turgeon B."/>
            <person name="Goodwin S."/>
            <person name="Spatafora J."/>
            <person name="Crous P."/>
            <person name="Grigoriev I."/>
        </authorList>
    </citation>
    <scope>NUCLEOTIDE SEQUENCE</scope>
    <source>
        <strain evidence="1">CBS 101060</strain>
    </source>
</reference>
<dbReference type="Proteomes" id="UP000799429">
    <property type="component" value="Unassembled WGS sequence"/>
</dbReference>
<dbReference type="OrthoDB" id="191601at2759"/>
<sequence>MCIAIVTTAHPQFPFILLSNRDEFLGRPTAPAGWWQTPNEHVLGGRDLRRPEQGTWLGINRDGRFAVLTNYREEGQVIYGVKSRGGIIKDFLTTPLSSEETTEEYARQLFDGEGVNAVGGFNLLFGKIQDIVLRTNKGLAIVSNRTADIHSVSWIASQPGETHAMSNSWYGDNSWPKIVHGERLTKEAISESVEKEEDKDTLIERLFVVLHTDTLPRPKPGETLEIYLRQLQNSIFIPTIGGPELDGTPADAVAAAKDHKAVEVDGGLYGTHQQSIILVDQKGMVTYVERTLARTGDNPNHEKDTEKKYEFRIEGW</sequence>
<accession>A0A9P4SIJ5</accession>
<organism evidence="1 2">
    <name type="scientific">Patellaria atrata CBS 101060</name>
    <dbReference type="NCBI Taxonomy" id="1346257"/>
    <lineage>
        <taxon>Eukaryota</taxon>
        <taxon>Fungi</taxon>
        <taxon>Dikarya</taxon>
        <taxon>Ascomycota</taxon>
        <taxon>Pezizomycotina</taxon>
        <taxon>Dothideomycetes</taxon>
        <taxon>Dothideomycetes incertae sedis</taxon>
        <taxon>Patellariales</taxon>
        <taxon>Patellariaceae</taxon>
        <taxon>Patellaria</taxon>
    </lineage>
</organism>
<gene>
    <name evidence="1" type="ORF">M501DRAFT_1053941</name>
</gene>
<dbReference type="GO" id="GO:0009306">
    <property type="term" value="P:protein secretion"/>
    <property type="evidence" value="ECO:0007669"/>
    <property type="project" value="TreeGrafter"/>
</dbReference>
<dbReference type="Pfam" id="PF05742">
    <property type="entry name" value="TANGO2"/>
    <property type="match status" value="1"/>
</dbReference>
<dbReference type="GO" id="GO:0005794">
    <property type="term" value="C:Golgi apparatus"/>
    <property type="evidence" value="ECO:0007669"/>
    <property type="project" value="TreeGrafter"/>
</dbReference>
<dbReference type="AlphaFoldDB" id="A0A9P4SIJ5"/>
<dbReference type="PANTHER" id="PTHR17985:SF8">
    <property type="entry name" value="TRANSPORT AND GOLGI ORGANIZATION PROTEIN 2 HOMOLOG"/>
    <property type="match status" value="1"/>
</dbReference>
<evidence type="ECO:0000313" key="1">
    <source>
        <dbReference type="EMBL" id="KAF2843175.1"/>
    </source>
</evidence>
<protein>
    <submittedName>
        <fullName evidence="1">DUF833-domain-containing protein</fullName>
    </submittedName>
</protein>